<reference evidence="6 7" key="1">
    <citation type="submission" date="2019-05" db="EMBL/GenBank/DDBJ databases">
        <title>Emergence of the Ug99 lineage of the wheat stem rust pathogen through somatic hybridization.</title>
        <authorList>
            <person name="Li F."/>
            <person name="Upadhyaya N.M."/>
            <person name="Sperschneider J."/>
            <person name="Matny O."/>
            <person name="Nguyen-Phuc H."/>
            <person name="Mago R."/>
            <person name="Raley C."/>
            <person name="Miller M.E."/>
            <person name="Silverstein K.A.T."/>
            <person name="Henningsen E."/>
            <person name="Hirsch C.D."/>
            <person name="Visser B."/>
            <person name="Pretorius Z.A."/>
            <person name="Steffenson B.J."/>
            <person name="Schwessinger B."/>
            <person name="Dodds P.N."/>
            <person name="Figueroa M."/>
        </authorList>
    </citation>
    <scope>NUCLEOTIDE SEQUENCE [LARGE SCALE GENOMIC DNA]</scope>
    <source>
        <strain evidence="2">21-0</strain>
        <strain evidence="3 7">Ug99</strain>
    </source>
</reference>
<accession>A0A5B0Q4T0</accession>
<evidence type="ECO:0000313" key="7">
    <source>
        <dbReference type="Proteomes" id="UP000325313"/>
    </source>
</evidence>
<gene>
    <name evidence="2" type="ORF">PGT21_029143</name>
    <name evidence="4" type="ORF">PGT21_030826</name>
    <name evidence="5" type="ORF">PGTUg99_008030</name>
    <name evidence="3" type="ORF">PGTUg99_027179</name>
</gene>
<feature type="chain" id="PRO_5033474495" evidence="1">
    <location>
        <begin position="19"/>
        <end position="128"/>
    </location>
</feature>
<feature type="signal peptide" evidence="1">
    <location>
        <begin position="1"/>
        <end position="18"/>
    </location>
</feature>
<keyword evidence="1" id="KW-0732">Signal</keyword>
<evidence type="ECO:0000313" key="3">
    <source>
        <dbReference type="EMBL" id="KAA1108059.1"/>
    </source>
</evidence>
<dbReference type="EMBL" id="VSWC01000015">
    <property type="protein sequence ID" value="KAA1113408.1"/>
    <property type="molecule type" value="Genomic_DNA"/>
</dbReference>
<proteinExistence type="predicted"/>
<sequence length="128" mass="13748">MQFWKSFIFLAGTRRVFSLSTGGEHQIKPRATTGGGLPKVKDPGCGDGLAHYCFGKGEVLTSSGFVTGVQVYLAFDTSGSSVECKNGYTKTVSCCDQSKFEVLKRAEDTSKGIFISPRSFNAGCPQDK</sequence>
<dbReference type="EMBL" id="VDEP01000215">
    <property type="protein sequence ID" value="KAA1122831.1"/>
    <property type="molecule type" value="Genomic_DNA"/>
</dbReference>
<keyword evidence="6" id="KW-1185">Reference proteome</keyword>
<dbReference type="AlphaFoldDB" id="A0A5B0Q4T0"/>
<name>A0A5B0Q4T0_PUCGR</name>
<dbReference type="EMBL" id="VSWC01000067">
    <property type="protein sequence ID" value="KAA1096804.1"/>
    <property type="molecule type" value="Genomic_DNA"/>
</dbReference>
<comment type="caution">
    <text evidence="3">The sequence shown here is derived from an EMBL/GenBank/DDBJ whole genome shotgun (WGS) entry which is preliminary data.</text>
</comment>
<evidence type="ECO:0000313" key="2">
    <source>
        <dbReference type="EMBL" id="KAA1096804.1"/>
    </source>
</evidence>
<organism evidence="3 7">
    <name type="scientific">Puccinia graminis f. sp. tritici</name>
    <dbReference type="NCBI Taxonomy" id="56615"/>
    <lineage>
        <taxon>Eukaryota</taxon>
        <taxon>Fungi</taxon>
        <taxon>Dikarya</taxon>
        <taxon>Basidiomycota</taxon>
        <taxon>Pucciniomycotina</taxon>
        <taxon>Pucciniomycetes</taxon>
        <taxon>Pucciniales</taxon>
        <taxon>Pucciniaceae</taxon>
        <taxon>Puccinia</taxon>
    </lineage>
</organism>
<protein>
    <submittedName>
        <fullName evidence="3">Uncharacterized protein</fullName>
    </submittedName>
</protein>
<evidence type="ECO:0000256" key="1">
    <source>
        <dbReference type="SAM" id="SignalP"/>
    </source>
</evidence>
<evidence type="ECO:0000313" key="5">
    <source>
        <dbReference type="EMBL" id="KAA1122831.1"/>
    </source>
</evidence>
<dbReference type="Proteomes" id="UP000325313">
    <property type="component" value="Unassembled WGS sequence"/>
</dbReference>
<dbReference type="Proteomes" id="UP000324748">
    <property type="component" value="Unassembled WGS sequence"/>
</dbReference>
<evidence type="ECO:0000313" key="6">
    <source>
        <dbReference type="Proteomes" id="UP000324748"/>
    </source>
</evidence>
<dbReference type="EMBL" id="VDEP01000306">
    <property type="protein sequence ID" value="KAA1108059.1"/>
    <property type="molecule type" value="Genomic_DNA"/>
</dbReference>
<evidence type="ECO:0000313" key="4">
    <source>
        <dbReference type="EMBL" id="KAA1113408.1"/>
    </source>
</evidence>